<evidence type="ECO:0000313" key="12">
    <source>
        <dbReference type="Proteomes" id="UP000576969"/>
    </source>
</evidence>
<dbReference type="PROSITE" id="PS00978">
    <property type="entry name" value="FAD_G3PDH_2"/>
    <property type="match status" value="1"/>
</dbReference>
<keyword evidence="12" id="KW-1185">Reference proteome</keyword>
<dbReference type="RefSeq" id="WP_343048786.1">
    <property type="nucleotide sequence ID" value="NZ_JACCBV010000001.1"/>
</dbReference>
<proteinExistence type="inferred from homology"/>
<evidence type="ECO:0000256" key="7">
    <source>
        <dbReference type="RuleBase" id="RU361217"/>
    </source>
</evidence>
<organism evidence="11 12">
    <name type="scientific">Microbacterium immunditiarum</name>
    <dbReference type="NCBI Taxonomy" id="337480"/>
    <lineage>
        <taxon>Bacteria</taxon>
        <taxon>Bacillati</taxon>
        <taxon>Actinomycetota</taxon>
        <taxon>Actinomycetes</taxon>
        <taxon>Micrococcales</taxon>
        <taxon>Microbacteriaceae</taxon>
        <taxon>Microbacterium</taxon>
    </lineage>
</organism>
<name>A0A7Y9GSV5_9MICO</name>
<evidence type="ECO:0000256" key="6">
    <source>
        <dbReference type="ARBA" id="ARBA00023002"/>
    </source>
</evidence>
<dbReference type="EMBL" id="JACCBV010000001">
    <property type="protein sequence ID" value="NYE20960.1"/>
    <property type="molecule type" value="Genomic_DNA"/>
</dbReference>
<sequence length="519" mass="54675">MSATSAGAPRPPGSTALDARRRTRELDALADAGEIDLLVIGGGITGTGIALDAASRGLRTVLVERDDLASGTSRWSSKLVHGGLRYLASGQFGIARESAAERHLLMTRLAPHLSRSMAQVVPLYSPGHMTRGAYVGLGYGLGDGLRRLVGTPDAVLHSPGPLGRDETLRLVPAVRREGLRGGMRGWDGQLIDDVRLVVAVARTAAGFGASVLTRAEAVSATGDTAWVRDRVTGSELAIRARCVVNATGVWAGRIDPDVHLRPSRGTHLVVDAARLGGSDASLTVPVPGSSSRFVFTVPAPHGRAYIGITDVPAGTELPLVPTPGDDEVTLLLDVMNTVLEAPLTRDDVIGAFAGLRPLLTDPRHDETSDLSRRHAIIESSTGVLSVVGGKLTTYRRMAQDGVDAAVRMRLGSSVANSRTRSIPLVGAWPRERLASLDASPRLVRRYGAEAPFVARLADGPEAARGVTAQELEWGVRAEGALSLDDLLDRRTRLGLVPADRDESTDAAAAAFERAGVDPI</sequence>
<evidence type="ECO:0000259" key="9">
    <source>
        <dbReference type="Pfam" id="PF01266"/>
    </source>
</evidence>
<dbReference type="SUPFAM" id="SSF51905">
    <property type="entry name" value="FAD/NAD(P)-binding domain"/>
    <property type="match status" value="1"/>
</dbReference>
<reference evidence="11 12" key="1">
    <citation type="submission" date="2020-07" db="EMBL/GenBank/DDBJ databases">
        <title>Sequencing the genomes of 1000 actinobacteria strains.</title>
        <authorList>
            <person name="Klenk H.-P."/>
        </authorList>
    </citation>
    <scope>NUCLEOTIDE SEQUENCE [LARGE SCALE GENOMIC DNA]</scope>
    <source>
        <strain evidence="11 12">DSM 24662</strain>
    </source>
</reference>
<dbReference type="Pfam" id="PF16901">
    <property type="entry name" value="DAO_C"/>
    <property type="match status" value="1"/>
</dbReference>
<dbReference type="Gene3D" id="3.30.9.10">
    <property type="entry name" value="D-Amino Acid Oxidase, subunit A, domain 2"/>
    <property type="match status" value="1"/>
</dbReference>
<comment type="caution">
    <text evidence="11">The sequence shown here is derived from an EMBL/GenBank/DDBJ whole genome shotgun (WGS) entry which is preliminary data.</text>
</comment>
<evidence type="ECO:0000256" key="4">
    <source>
        <dbReference type="ARBA" id="ARBA00022798"/>
    </source>
</evidence>
<keyword evidence="3 7" id="KW-0285">Flavoprotein</keyword>
<feature type="domain" description="Alpha-glycerophosphate oxidase C-terminal" evidence="10">
    <location>
        <begin position="417"/>
        <end position="504"/>
    </location>
</feature>
<comment type="catalytic activity">
    <reaction evidence="7">
        <text>a quinone + sn-glycerol 3-phosphate = dihydroxyacetone phosphate + a quinol</text>
        <dbReference type="Rhea" id="RHEA:18977"/>
        <dbReference type="ChEBI" id="CHEBI:24646"/>
        <dbReference type="ChEBI" id="CHEBI:57597"/>
        <dbReference type="ChEBI" id="CHEBI:57642"/>
        <dbReference type="ChEBI" id="CHEBI:132124"/>
        <dbReference type="EC" id="1.1.5.3"/>
    </reaction>
</comment>
<evidence type="ECO:0000256" key="5">
    <source>
        <dbReference type="ARBA" id="ARBA00022827"/>
    </source>
</evidence>
<dbReference type="InterPro" id="IPR036188">
    <property type="entry name" value="FAD/NAD-bd_sf"/>
</dbReference>
<dbReference type="InterPro" id="IPR000447">
    <property type="entry name" value="G3P_DH_FAD-dep"/>
</dbReference>
<dbReference type="GO" id="GO:0046168">
    <property type="term" value="P:glycerol-3-phosphate catabolic process"/>
    <property type="evidence" value="ECO:0007669"/>
    <property type="project" value="TreeGrafter"/>
</dbReference>
<dbReference type="Gene3D" id="1.10.8.870">
    <property type="entry name" value="Alpha-glycerophosphate oxidase, cap domain"/>
    <property type="match status" value="1"/>
</dbReference>
<comment type="cofactor">
    <cofactor evidence="1 7">
        <name>FAD</name>
        <dbReference type="ChEBI" id="CHEBI:57692"/>
    </cofactor>
</comment>
<dbReference type="InterPro" id="IPR006076">
    <property type="entry name" value="FAD-dep_OxRdtase"/>
</dbReference>
<dbReference type="InterPro" id="IPR038299">
    <property type="entry name" value="DAO_C_sf"/>
</dbReference>
<evidence type="ECO:0000313" key="11">
    <source>
        <dbReference type="EMBL" id="NYE20960.1"/>
    </source>
</evidence>
<dbReference type="Pfam" id="PF01266">
    <property type="entry name" value="DAO"/>
    <property type="match status" value="1"/>
</dbReference>
<dbReference type="PRINTS" id="PR01001">
    <property type="entry name" value="FADG3PDH"/>
</dbReference>
<evidence type="ECO:0000256" key="1">
    <source>
        <dbReference type="ARBA" id="ARBA00001974"/>
    </source>
</evidence>
<feature type="region of interest" description="Disordered" evidence="8">
    <location>
        <begin position="1"/>
        <end position="20"/>
    </location>
</feature>
<evidence type="ECO:0000256" key="2">
    <source>
        <dbReference type="ARBA" id="ARBA00007330"/>
    </source>
</evidence>
<dbReference type="PROSITE" id="PS00977">
    <property type="entry name" value="FAD_G3PDH_1"/>
    <property type="match status" value="1"/>
</dbReference>
<dbReference type="InterPro" id="IPR031656">
    <property type="entry name" value="DAO_C"/>
</dbReference>
<dbReference type="EC" id="1.1.5.3" evidence="7"/>
<dbReference type="AlphaFoldDB" id="A0A7Y9GSV5"/>
<evidence type="ECO:0000256" key="8">
    <source>
        <dbReference type="SAM" id="MobiDB-lite"/>
    </source>
</evidence>
<dbReference type="PANTHER" id="PTHR11985">
    <property type="entry name" value="GLYCEROL-3-PHOSPHATE DEHYDROGENASE"/>
    <property type="match status" value="1"/>
</dbReference>
<dbReference type="SUPFAM" id="SSF54373">
    <property type="entry name" value="FAD-linked reductases, C-terminal domain"/>
    <property type="match status" value="1"/>
</dbReference>
<dbReference type="GO" id="GO:0009331">
    <property type="term" value="C:glycerol-3-phosphate dehydrogenase (FAD) complex"/>
    <property type="evidence" value="ECO:0007669"/>
    <property type="project" value="UniProtKB-UniRule"/>
</dbReference>
<dbReference type="Proteomes" id="UP000576969">
    <property type="component" value="Unassembled WGS sequence"/>
</dbReference>
<keyword evidence="5" id="KW-0274">FAD</keyword>
<gene>
    <name evidence="11" type="ORF">BJ991_002988</name>
</gene>
<dbReference type="GO" id="GO:0004368">
    <property type="term" value="F:glycerol-3-phosphate dehydrogenase (quinone) activity"/>
    <property type="evidence" value="ECO:0007669"/>
    <property type="project" value="UniProtKB-EC"/>
</dbReference>
<dbReference type="Gene3D" id="3.50.50.60">
    <property type="entry name" value="FAD/NAD(P)-binding domain"/>
    <property type="match status" value="1"/>
</dbReference>
<dbReference type="PANTHER" id="PTHR11985:SF35">
    <property type="entry name" value="ANAEROBIC GLYCEROL-3-PHOSPHATE DEHYDROGENASE SUBUNIT A"/>
    <property type="match status" value="1"/>
</dbReference>
<evidence type="ECO:0000259" key="10">
    <source>
        <dbReference type="Pfam" id="PF16901"/>
    </source>
</evidence>
<protein>
    <recommendedName>
        <fullName evidence="7">Glycerol-3-phosphate dehydrogenase</fullName>
        <ecNumber evidence="7">1.1.5.3</ecNumber>
    </recommendedName>
</protein>
<feature type="domain" description="FAD dependent oxidoreductase" evidence="9">
    <location>
        <begin position="36"/>
        <end position="395"/>
    </location>
</feature>
<comment type="similarity">
    <text evidence="2 7">Belongs to the FAD-dependent glycerol-3-phosphate dehydrogenase family.</text>
</comment>
<keyword evidence="4" id="KW-0319">Glycerol metabolism</keyword>
<evidence type="ECO:0000256" key="3">
    <source>
        <dbReference type="ARBA" id="ARBA00022630"/>
    </source>
</evidence>
<accession>A0A7Y9GSV5</accession>
<keyword evidence="6 7" id="KW-0560">Oxidoreductase</keyword>
<dbReference type="GO" id="GO:0006071">
    <property type="term" value="P:glycerol metabolic process"/>
    <property type="evidence" value="ECO:0007669"/>
    <property type="project" value="UniProtKB-KW"/>
</dbReference>